<organism evidence="1">
    <name type="scientific">mine drainage metagenome</name>
    <dbReference type="NCBI Taxonomy" id="410659"/>
    <lineage>
        <taxon>unclassified sequences</taxon>
        <taxon>metagenomes</taxon>
        <taxon>ecological metagenomes</taxon>
    </lineage>
</organism>
<name>T1CDN0_9ZZZZ</name>
<protein>
    <submittedName>
        <fullName evidence="1">Uncharacterized protein</fullName>
    </submittedName>
</protein>
<accession>T1CDN0</accession>
<proteinExistence type="predicted"/>
<feature type="non-terminal residue" evidence="1">
    <location>
        <position position="78"/>
    </location>
</feature>
<sequence>KSIKYGRVHVTHRIKKCHKDKSVYRSEALLDLVNPHCTYANDIMVERGMRRFIHGRSSSEISAELNNGISERHVRNLG</sequence>
<dbReference type="AlphaFoldDB" id="T1CDN0"/>
<evidence type="ECO:0000313" key="1">
    <source>
        <dbReference type="EMBL" id="EQD79563.1"/>
    </source>
</evidence>
<reference evidence="1" key="1">
    <citation type="submission" date="2013-08" db="EMBL/GenBank/DDBJ databases">
        <authorList>
            <person name="Mendez C."/>
            <person name="Richter M."/>
            <person name="Ferrer M."/>
            <person name="Sanchez J."/>
        </authorList>
    </citation>
    <scope>NUCLEOTIDE SEQUENCE</scope>
</reference>
<gene>
    <name evidence="1" type="ORF">B1B_00145</name>
</gene>
<feature type="non-terminal residue" evidence="1">
    <location>
        <position position="1"/>
    </location>
</feature>
<dbReference type="EMBL" id="AUZY01000110">
    <property type="protein sequence ID" value="EQD79563.1"/>
    <property type="molecule type" value="Genomic_DNA"/>
</dbReference>
<reference evidence="1" key="2">
    <citation type="journal article" date="2014" name="ISME J.">
        <title>Microbial stratification in low pH oxic and suboxic macroscopic growths along an acid mine drainage.</title>
        <authorList>
            <person name="Mendez-Garcia C."/>
            <person name="Mesa V."/>
            <person name="Sprenger R.R."/>
            <person name="Richter M."/>
            <person name="Diez M.S."/>
            <person name="Solano J."/>
            <person name="Bargiela R."/>
            <person name="Golyshina O.V."/>
            <person name="Manteca A."/>
            <person name="Ramos J.L."/>
            <person name="Gallego J.R."/>
            <person name="Llorente I."/>
            <person name="Martins Dos Santos V.A."/>
            <person name="Jensen O.N."/>
            <person name="Pelaez A.I."/>
            <person name="Sanchez J."/>
            <person name="Ferrer M."/>
        </authorList>
    </citation>
    <scope>NUCLEOTIDE SEQUENCE</scope>
</reference>
<comment type="caution">
    <text evidence="1">The sequence shown here is derived from an EMBL/GenBank/DDBJ whole genome shotgun (WGS) entry which is preliminary data.</text>
</comment>